<reference evidence="3" key="3">
    <citation type="submission" date="2015-06" db="UniProtKB">
        <authorList>
            <consortium name="EnsemblProtists"/>
        </authorList>
    </citation>
    <scope>IDENTIFICATION</scope>
</reference>
<organism evidence="2">
    <name type="scientific">Guillardia theta (strain CCMP2712)</name>
    <name type="common">Cryptophyte</name>
    <dbReference type="NCBI Taxonomy" id="905079"/>
    <lineage>
        <taxon>Eukaryota</taxon>
        <taxon>Cryptophyceae</taxon>
        <taxon>Pyrenomonadales</taxon>
        <taxon>Geminigeraceae</taxon>
        <taxon>Guillardia</taxon>
    </lineage>
</organism>
<evidence type="ECO:0000313" key="3">
    <source>
        <dbReference type="EnsemblProtists" id="EKX43740"/>
    </source>
</evidence>
<evidence type="ECO:0000313" key="2">
    <source>
        <dbReference type="EMBL" id="EKX43740.1"/>
    </source>
</evidence>
<reference evidence="2 4" key="1">
    <citation type="journal article" date="2012" name="Nature">
        <title>Algal genomes reveal evolutionary mosaicism and the fate of nucleomorphs.</title>
        <authorList>
            <consortium name="DOE Joint Genome Institute"/>
            <person name="Curtis B.A."/>
            <person name="Tanifuji G."/>
            <person name="Burki F."/>
            <person name="Gruber A."/>
            <person name="Irimia M."/>
            <person name="Maruyama S."/>
            <person name="Arias M.C."/>
            <person name="Ball S.G."/>
            <person name="Gile G.H."/>
            <person name="Hirakawa Y."/>
            <person name="Hopkins J.F."/>
            <person name="Kuo A."/>
            <person name="Rensing S.A."/>
            <person name="Schmutz J."/>
            <person name="Symeonidi A."/>
            <person name="Elias M."/>
            <person name="Eveleigh R.J."/>
            <person name="Herman E.K."/>
            <person name="Klute M.J."/>
            <person name="Nakayama T."/>
            <person name="Obornik M."/>
            <person name="Reyes-Prieto A."/>
            <person name="Armbrust E.V."/>
            <person name="Aves S.J."/>
            <person name="Beiko R.G."/>
            <person name="Coutinho P."/>
            <person name="Dacks J.B."/>
            <person name="Durnford D.G."/>
            <person name="Fast N.M."/>
            <person name="Green B.R."/>
            <person name="Grisdale C.J."/>
            <person name="Hempel F."/>
            <person name="Henrissat B."/>
            <person name="Hoppner M.P."/>
            <person name="Ishida K."/>
            <person name="Kim E."/>
            <person name="Koreny L."/>
            <person name="Kroth P.G."/>
            <person name="Liu Y."/>
            <person name="Malik S.B."/>
            <person name="Maier U.G."/>
            <person name="McRose D."/>
            <person name="Mock T."/>
            <person name="Neilson J.A."/>
            <person name="Onodera N.T."/>
            <person name="Poole A.M."/>
            <person name="Pritham E.J."/>
            <person name="Richards T.A."/>
            <person name="Rocap G."/>
            <person name="Roy S.W."/>
            <person name="Sarai C."/>
            <person name="Schaack S."/>
            <person name="Shirato S."/>
            <person name="Slamovits C.H."/>
            <person name="Spencer D.F."/>
            <person name="Suzuki S."/>
            <person name="Worden A.Z."/>
            <person name="Zauner S."/>
            <person name="Barry K."/>
            <person name="Bell C."/>
            <person name="Bharti A.K."/>
            <person name="Crow J.A."/>
            <person name="Grimwood J."/>
            <person name="Kramer R."/>
            <person name="Lindquist E."/>
            <person name="Lucas S."/>
            <person name="Salamov A."/>
            <person name="McFadden G.I."/>
            <person name="Lane C.E."/>
            <person name="Keeling P.J."/>
            <person name="Gray M.W."/>
            <person name="Grigoriev I.V."/>
            <person name="Archibald J.M."/>
        </authorList>
    </citation>
    <scope>NUCLEOTIDE SEQUENCE</scope>
    <source>
        <strain evidence="2 4">CCMP2712</strain>
    </source>
</reference>
<dbReference type="SMART" id="SM00185">
    <property type="entry name" value="ARM"/>
    <property type="match status" value="6"/>
</dbReference>
<dbReference type="GeneID" id="17300394"/>
<dbReference type="EMBL" id="JH993008">
    <property type="protein sequence ID" value="EKX43740.1"/>
    <property type="molecule type" value="Genomic_DNA"/>
</dbReference>
<dbReference type="InterPro" id="IPR000225">
    <property type="entry name" value="Armadillo"/>
</dbReference>
<protein>
    <submittedName>
        <fullName evidence="2 3">Uncharacterized protein</fullName>
    </submittedName>
</protein>
<evidence type="ECO:0000313" key="4">
    <source>
        <dbReference type="Proteomes" id="UP000011087"/>
    </source>
</evidence>
<evidence type="ECO:0000256" key="1">
    <source>
        <dbReference type="PROSITE-ProRule" id="PRU00259"/>
    </source>
</evidence>
<name>L1J6N2_GUITC</name>
<dbReference type="InterPro" id="IPR016024">
    <property type="entry name" value="ARM-type_fold"/>
</dbReference>
<proteinExistence type="predicted"/>
<reference evidence="4" key="2">
    <citation type="submission" date="2012-11" db="EMBL/GenBank/DDBJ databases">
        <authorList>
            <person name="Kuo A."/>
            <person name="Curtis B.A."/>
            <person name="Tanifuji G."/>
            <person name="Burki F."/>
            <person name="Gruber A."/>
            <person name="Irimia M."/>
            <person name="Maruyama S."/>
            <person name="Arias M.C."/>
            <person name="Ball S.G."/>
            <person name="Gile G.H."/>
            <person name="Hirakawa Y."/>
            <person name="Hopkins J.F."/>
            <person name="Rensing S.A."/>
            <person name="Schmutz J."/>
            <person name="Symeonidi A."/>
            <person name="Elias M."/>
            <person name="Eveleigh R.J."/>
            <person name="Herman E.K."/>
            <person name="Klute M.J."/>
            <person name="Nakayama T."/>
            <person name="Obornik M."/>
            <person name="Reyes-Prieto A."/>
            <person name="Armbrust E.V."/>
            <person name="Aves S.J."/>
            <person name="Beiko R.G."/>
            <person name="Coutinho P."/>
            <person name="Dacks J.B."/>
            <person name="Durnford D.G."/>
            <person name="Fast N.M."/>
            <person name="Green B.R."/>
            <person name="Grisdale C."/>
            <person name="Hempe F."/>
            <person name="Henrissat B."/>
            <person name="Hoppner M.P."/>
            <person name="Ishida K.-I."/>
            <person name="Kim E."/>
            <person name="Koreny L."/>
            <person name="Kroth P.G."/>
            <person name="Liu Y."/>
            <person name="Malik S.-B."/>
            <person name="Maier U.G."/>
            <person name="McRose D."/>
            <person name="Mock T."/>
            <person name="Neilson J.A."/>
            <person name="Onodera N.T."/>
            <person name="Poole A.M."/>
            <person name="Pritham E.J."/>
            <person name="Richards T.A."/>
            <person name="Rocap G."/>
            <person name="Roy S.W."/>
            <person name="Sarai C."/>
            <person name="Schaack S."/>
            <person name="Shirato S."/>
            <person name="Slamovits C.H."/>
            <person name="Spencer D.F."/>
            <person name="Suzuki S."/>
            <person name="Worden A.Z."/>
            <person name="Zauner S."/>
            <person name="Barry K."/>
            <person name="Bell C."/>
            <person name="Bharti A.K."/>
            <person name="Crow J.A."/>
            <person name="Grimwood J."/>
            <person name="Kramer R."/>
            <person name="Lindquist E."/>
            <person name="Lucas S."/>
            <person name="Salamov A."/>
            <person name="McFadden G.I."/>
            <person name="Lane C.E."/>
            <person name="Keeling P.J."/>
            <person name="Gray M.W."/>
            <person name="Grigoriev I.V."/>
            <person name="Archibald J.M."/>
        </authorList>
    </citation>
    <scope>NUCLEOTIDE SEQUENCE</scope>
    <source>
        <strain evidence="4">CCMP2712</strain>
    </source>
</reference>
<feature type="repeat" description="ARM" evidence="1">
    <location>
        <begin position="103"/>
        <end position="146"/>
    </location>
</feature>
<dbReference type="PANTHER" id="PTHR46043">
    <property type="entry name" value="ARM REPEAT SUPERFAMILY PROTEIN"/>
    <property type="match status" value="1"/>
</dbReference>
<dbReference type="KEGG" id="gtt:GUITHDRAFT_110195"/>
<feature type="repeat" description="ARM" evidence="1">
    <location>
        <begin position="188"/>
        <end position="227"/>
    </location>
</feature>
<dbReference type="eggNOG" id="KOG4224">
    <property type="taxonomic scope" value="Eukaryota"/>
</dbReference>
<sequence>MVRSFKEFAAAMMRARKSLVRRRRDSEAGGEDSRAAMGSRAYLDNLGPIAVETLCLWCSRVGGTGAVKNVEVLDDIGSAAADALNALFLEEPKFSLRLLLPAGVVPALIHACSTSHSPAMQTAGAGALLNLAREEEARKEIVMAGGISSLISLLRQKPCPPAVARSACGALQNISLTAGYEDPLIDSGALDVLLSLLSNSSDELVQERAAACIANLTAGGERARLAVLERKGVPVLVQQLEVVKRKNARTGVSELAPPSLSMICAVGGALKGLAQLPKVDGMLYGTGAIMQTAVLLEYLKMSMEWRPAVIGEEESRALEALMEFIRNVSVHATQGKHREELRKSNLGVVVGKFVKQLCPAETERFPEHARRLLVEAISAVRNLSIGNEEMQNQLGSSGVIETLTGLVEKMLEAPWRSEVLLVETLHALANCMQNSSLNRQRALAARCMKLFMTLASQEAREPIVGGACSVLCSLSMLPDARTKMLERDGLPMILAETITGCAGTLLNFGSVRHNLVKFVQLGGCKLVTKHIQDCGNDATRFILISLIQNLCEIEELRLRLVEEGLARVSLKLIALRSSTPEAVVEVAASVIATLSHDRSTKMHLVKMGAAAVLEEACLTSNETIKRLARSSLNSLT</sequence>
<dbReference type="PANTHER" id="PTHR46043:SF13">
    <property type="entry name" value="ARM REPEAT SUPERFAMILY PROTEIN"/>
    <property type="match status" value="1"/>
</dbReference>
<dbReference type="SUPFAM" id="SSF48371">
    <property type="entry name" value="ARM repeat"/>
    <property type="match status" value="1"/>
</dbReference>
<dbReference type="OrthoDB" id="10687007at2759"/>
<dbReference type="InterPro" id="IPR011989">
    <property type="entry name" value="ARM-like"/>
</dbReference>
<keyword evidence="4" id="KW-1185">Reference proteome</keyword>
<dbReference type="PaxDb" id="55529-EKX43740"/>
<dbReference type="RefSeq" id="XP_005830720.1">
    <property type="nucleotide sequence ID" value="XM_005830663.1"/>
</dbReference>
<feature type="repeat" description="ARM" evidence="1">
    <location>
        <begin position="145"/>
        <end position="189"/>
    </location>
</feature>
<dbReference type="AlphaFoldDB" id="L1J6N2"/>
<dbReference type="Gene3D" id="1.25.10.10">
    <property type="entry name" value="Leucine-rich Repeat Variant"/>
    <property type="match status" value="1"/>
</dbReference>
<dbReference type="Proteomes" id="UP000011087">
    <property type="component" value="Unassembled WGS sequence"/>
</dbReference>
<dbReference type="EnsemblProtists" id="EKX43740">
    <property type="protein sequence ID" value="EKX43740"/>
    <property type="gene ID" value="GUITHDRAFT_110195"/>
</dbReference>
<dbReference type="Pfam" id="PF00514">
    <property type="entry name" value="Arm"/>
    <property type="match status" value="1"/>
</dbReference>
<dbReference type="PROSITE" id="PS50176">
    <property type="entry name" value="ARM_REPEAT"/>
    <property type="match status" value="3"/>
</dbReference>
<accession>L1J6N2</accession>
<dbReference type="HOGENOM" id="CLU_430523_0_0_1"/>
<gene>
    <name evidence="2" type="ORF">GUITHDRAFT_110195</name>
</gene>